<evidence type="ECO:0000313" key="1">
    <source>
        <dbReference type="EMBL" id="KKM60863.1"/>
    </source>
</evidence>
<proteinExistence type="predicted"/>
<dbReference type="EMBL" id="LAZR01011594">
    <property type="protein sequence ID" value="KKM60863.1"/>
    <property type="molecule type" value="Genomic_DNA"/>
</dbReference>
<sequence>METQLERGILVSGDVVNIAGAAAANAEAIFELSNFAQQVGTKSFKPRKLLVRNNAGGNLWLSLGTGVAGAFVDVLPPVRVMNNLDSNWQEVELPEVELFADMTAFPDALVAGGSVDVQVEVEEVG</sequence>
<protein>
    <submittedName>
        <fullName evidence="1">Uncharacterized protein</fullName>
    </submittedName>
</protein>
<reference evidence="1" key="1">
    <citation type="journal article" date="2015" name="Nature">
        <title>Complex archaea that bridge the gap between prokaryotes and eukaryotes.</title>
        <authorList>
            <person name="Spang A."/>
            <person name="Saw J.H."/>
            <person name="Jorgensen S.L."/>
            <person name="Zaremba-Niedzwiedzka K."/>
            <person name="Martijn J."/>
            <person name="Lind A.E."/>
            <person name="van Eijk R."/>
            <person name="Schleper C."/>
            <person name="Guy L."/>
            <person name="Ettema T.J."/>
        </authorList>
    </citation>
    <scope>NUCLEOTIDE SEQUENCE</scope>
</reference>
<gene>
    <name evidence="1" type="ORF">LCGC14_1537520</name>
</gene>
<comment type="caution">
    <text evidence="1">The sequence shown here is derived from an EMBL/GenBank/DDBJ whole genome shotgun (WGS) entry which is preliminary data.</text>
</comment>
<accession>A0A0F9IU56</accession>
<dbReference type="AlphaFoldDB" id="A0A0F9IU56"/>
<organism evidence="1">
    <name type="scientific">marine sediment metagenome</name>
    <dbReference type="NCBI Taxonomy" id="412755"/>
    <lineage>
        <taxon>unclassified sequences</taxon>
        <taxon>metagenomes</taxon>
        <taxon>ecological metagenomes</taxon>
    </lineage>
</organism>
<name>A0A0F9IU56_9ZZZZ</name>